<keyword evidence="2 3" id="KW-0802">TPR repeat</keyword>
<dbReference type="EMBL" id="FORX01000006">
    <property type="protein sequence ID" value="SFJ73528.1"/>
    <property type="molecule type" value="Genomic_DNA"/>
</dbReference>
<keyword evidence="1" id="KW-0677">Repeat</keyword>
<evidence type="ECO:0000313" key="4">
    <source>
        <dbReference type="EMBL" id="SFJ73528.1"/>
    </source>
</evidence>
<dbReference type="PANTHER" id="PTHR44227:SF3">
    <property type="entry name" value="PROTEIN O-MANNOSYL-TRANSFERASE TMTC4"/>
    <property type="match status" value="1"/>
</dbReference>
<dbReference type="InterPro" id="IPR011990">
    <property type="entry name" value="TPR-like_helical_dom_sf"/>
</dbReference>
<feature type="repeat" description="TPR" evidence="3">
    <location>
        <begin position="218"/>
        <end position="251"/>
    </location>
</feature>
<evidence type="ECO:0000256" key="1">
    <source>
        <dbReference type="ARBA" id="ARBA00022737"/>
    </source>
</evidence>
<dbReference type="GO" id="GO:0030968">
    <property type="term" value="P:endoplasmic reticulum unfolded protein response"/>
    <property type="evidence" value="ECO:0007669"/>
    <property type="project" value="TreeGrafter"/>
</dbReference>
<proteinExistence type="predicted"/>
<reference evidence="5" key="1">
    <citation type="submission" date="2016-10" db="EMBL/GenBank/DDBJ databases">
        <authorList>
            <person name="Varghese N."/>
            <person name="Submissions S."/>
        </authorList>
    </citation>
    <scope>NUCLEOTIDE SEQUENCE [LARGE SCALE GENOMIC DNA]</scope>
    <source>
        <strain evidence="5">DSM 5918</strain>
    </source>
</reference>
<dbReference type="AlphaFoldDB" id="A0A1I3TQK7"/>
<dbReference type="InterPro" id="IPR019734">
    <property type="entry name" value="TPR_rpt"/>
</dbReference>
<name>A0A1I3TQK7_9BACT</name>
<sequence>MSAEILKAKKQLGEVNMLLKQGKLLAAVANLHEAVGFILKGQLMKHEMQSFTESLDKAAYHLANDRELKKIYPLQISYKPGEERELLASLYALLTFLQENLADEANSHLAALAEYRLKQLELARKLLQTDEIAKAQQVCGRLIDAAKTDTELKITVADTFLEFGKYDEALEYLKAAYADNPDSAHIFNKLGMALRKSGRLEEAEKFYIQALERQAHDEIIYFNLGRVYLDMKRWKNAIAAADRALAVNADFVEAKKMKMFATKQLGG</sequence>
<protein>
    <submittedName>
        <fullName evidence="4">Tetratricopeptide repeat-containing protein</fullName>
    </submittedName>
</protein>
<dbReference type="Proteomes" id="UP000198635">
    <property type="component" value="Unassembled WGS sequence"/>
</dbReference>
<organism evidence="4 5">
    <name type="scientific">Desulfomicrobium apsheronum</name>
    <dbReference type="NCBI Taxonomy" id="52560"/>
    <lineage>
        <taxon>Bacteria</taxon>
        <taxon>Pseudomonadati</taxon>
        <taxon>Thermodesulfobacteriota</taxon>
        <taxon>Desulfovibrionia</taxon>
        <taxon>Desulfovibrionales</taxon>
        <taxon>Desulfomicrobiaceae</taxon>
        <taxon>Desulfomicrobium</taxon>
    </lineage>
</organism>
<dbReference type="Pfam" id="PF13424">
    <property type="entry name" value="TPR_12"/>
    <property type="match status" value="1"/>
</dbReference>
<evidence type="ECO:0000256" key="3">
    <source>
        <dbReference type="PROSITE-ProRule" id="PRU00339"/>
    </source>
</evidence>
<dbReference type="SUPFAM" id="SSF48452">
    <property type="entry name" value="TPR-like"/>
    <property type="match status" value="1"/>
</dbReference>
<gene>
    <name evidence="4" type="ORF">SAMN04488082_10675</name>
</gene>
<dbReference type="RefSeq" id="WP_092373899.1">
    <property type="nucleotide sequence ID" value="NZ_FORX01000006.1"/>
</dbReference>
<dbReference type="Gene3D" id="1.25.40.10">
    <property type="entry name" value="Tetratricopeptide repeat domain"/>
    <property type="match status" value="1"/>
</dbReference>
<dbReference type="GO" id="GO:0035269">
    <property type="term" value="P:protein O-linked glycosylation via mannose"/>
    <property type="evidence" value="ECO:0007669"/>
    <property type="project" value="TreeGrafter"/>
</dbReference>
<keyword evidence="5" id="KW-1185">Reference proteome</keyword>
<dbReference type="PANTHER" id="PTHR44227">
    <property type="match status" value="1"/>
</dbReference>
<feature type="repeat" description="TPR" evidence="3">
    <location>
        <begin position="150"/>
        <end position="183"/>
    </location>
</feature>
<evidence type="ECO:0000313" key="5">
    <source>
        <dbReference type="Proteomes" id="UP000198635"/>
    </source>
</evidence>
<evidence type="ECO:0000256" key="2">
    <source>
        <dbReference type="ARBA" id="ARBA00022803"/>
    </source>
</evidence>
<dbReference type="SMART" id="SM00028">
    <property type="entry name" value="TPR"/>
    <property type="match status" value="3"/>
</dbReference>
<dbReference type="OrthoDB" id="5502572at2"/>
<dbReference type="PROSITE" id="PS50005">
    <property type="entry name" value="TPR"/>
    <property type="match status" value="3"/>
</dbReference>
<accession>A0A1I3TQK7</accession>
<dbReference type="GO" id="GO:0000030">
    <property type="term" value="F:mannosyltransferase activity"/>
    <property type="evidence" value="ECO:0007669"/>
    <property type="project" value="TreeGrafter"/>
</dbReference>
<feature type="repeat" description="TPR" evidence="3">
    <location>
        <begin position="184"/>
        <end position="217"/>
    </location>
</feature>
<dbReference type="InterPro" id="IPR052346">
    <property type="entry name" value="O-mannosyl-transferase_TMTC"/>
</dbReference>
<dbReference type="STRING" id="52560.SAMN04488082_10675"/>